<proteinExistence type="inferred from homology"/>
<protein>
    <submittedName>
        <fullName evidence="8">Uncharacterized protein</fullName>
    </submittedName>
</protein>
<dbReference type="PANTHER" id="PTHR46986:SF1">
    <property type="entry name" value="ENDORIBONUCLEASE YBEY, CHLOROPLASTIC"/>
    <property type="match status" value="1"/>
</dbReference>
<dbReference type="Pfam" id="PF02130">
    <property type="entry name" value="YbeY"/>
    <property type="match status" value="1"/>
</dbReference>
<evidence type="ECO:0000313" key="8">
    <source>
        <dbReference type="EMBL" id="SVC98142.1"/>
    </source>
</evidence>
<evidence type="ECO:0000256" key="2">
    <source>
        <dbReference type="ARBA" id="ARBA00010875"/>
    </source>
</evidence>
<evidence type="ECO:0000256" key="6">
    <source>
        <dbReference type="ARBA" id="ARBA00022801"/>
    </source>
</evidence>
<sequence>MPVFINDDQKELFVDSEILEKQGKNILFSLGCENQELSILLTNDEKIKELNKQYRGYNEATDVLSFPQNEEKESKFSSLIMGDVVISTATAKRQASEHGLSSEEEIVLLLIHGILHLIGFDHERSEEEAFKMKRKTQEIFNRIFPNKKPKESCDLYS</sequence>
<keyword evidence="5" id="KW-0255">Endonuclease</keyword>
<keyword evidence="7" id="KW-0862">Zinc</keyword>
<dbReference type="GO" id="GO:0046872">
    <property type="term" value="F:metal ion binding"/>
    <property type="evidence" value="ECO:0007669"/>
    <property type="project" value="UniProtKB-KW"/>
</dbReference>
<dbReference type="InterPro" id="IPR023091">
    <property type="entry name" value="MetalPrtase_cat_dom_sf_prd"/>
</dbReference>
<dbReference type="PANTHER" id="PTHR46986">
    <property type="entry name" value="ENDORIBONUCLEASE YBEY, CHLOROPLASTIC"/>
    <property type="match status" value="1"/>
</dbReference>
<evidence type="ECO:0000256" key="3">
    <source>
        <dbReference type="ARBA" id="ARBA00022722"/>
    </source>
</evidence>
<gene>
    <name evidence="8" type="ORF">METZ01_LOCUS350996</name>
</gene>
<dbReference type="NCBIfam" id="TIGR00043">
    <property type="entry name" value="rRNA maturation RNase YbeY"/>
    <property type="match status" value="1"/>
</dbReference>
<keyword evidence="6" id="KW-0378">Hydrolase</keyword>
<dbReference type="AlphaFoldDB" id="A0A382RLK4"/>
<dbReference type="EMBL" id="UINC01122371">
    <property type="protein sequence ID" value="SVC98142.1"/>
    <property type="molecule type" value="Genomic_DNA"/>
</dbReference>
<keyword evidence="3" id="KW-0540">Nuclease</keyword>
<dbReference type="GO" id="GO:0006364">
    <property type="term" value="P:rRNA processing"/>
    <property type="evidence" value="ECO:0007669"/>
    <property type="project" value="InterPro"/>
</dbReference>
<dbReference type="SUPFAM" id="SSF55486">
    <property type="entry name" value="Metalloproteases ('zincins'), catalytic domain"/>
    <property type="match status" value="1"/>
</dbReference>
<accession>A0A382RLK4</accession>
<reference evidence="8" key="1">
    <citation type="submission" date="2018-05" db="EMBL/GenBank/DDBJ databases">
        <authorList>
            <person name="Lanie J.A."/>
            <person name="Ng W.-L."/>
            <person name="Kazmierczak K.M."/>
            <person name="Andrzejewski T.M."/>
            <person name="Davidsen T.M."/>
            <person name="Wayne K.J."/>
            <person name="Tettelin H."/>
            <person name="Glass J.I."/>
            <person name="Rusch D."/>
            <person name="Podicherti R."/>
            <person name="Tsui H.-C.T."/>
            <person name="Winkler M.E."/>
        </authorList>
    </citation>
    <scope>NUCLEOTIDE SEQUENCE</scope>
</reference>
<comment type="cofactor">
    <cofactor evidence="1">
        <name>Zn(2+)</name>
        <dbReference type="ChEBI" id="CHEBI:29105"/>
    </cofactor>
</comment>
<dbReference type="GO" id="GO:0004519">
    <property type="term" value="F:endonuclease activity"/>
    <property type="evidence" value="ECO:0007669"/>
    <property type="project" value="UniProtKB-KW"/>
</dbReference>
<dbReference type="InterPro" id="IPR002036">
    <property type="entry name" value="YbeY"/>
</dbReference>
<comment type="similarity">
    <text evidence="2">Belongs to the endoribonuclease YbeY family.</text>
</comment>
<dbReference type="Gene3D" id="3.40.390.30">
    <property type="entry name" value="Metalloproteases ('zincins'), catalytic domain"/>
    <property type="match status" value="1"/>
</dbReference>
<evidence type="ECO:0000256" key="5">
    <source>
        <dbReference type="ARBA" id="ARBA00022759"/>
    </source>
</evidence>
<evidence type="ECO:0000256" key="1">
    <source>
        <dbReference type="ARBA" id="ARBA00001947"/>
    </source>
</evidence>
<name>A0A382RLK4_9ZZZZ</name>
<keyword evidence="4" id="KW-0479">Metal-binding</keyword>
<dbReference type="PROSITE" id="PS01306">
    <property type="entry name" value="UPF0054"/>
    <property type="match status" value="1"/>
</dbReference>
<dbReference type="InterPro" id="IPR020549">
    <property type="entry name" value="YbeY_CS"/>
</dbReference>
<evidence type="ECO:0000256" key="4">
    <source>
        <dbReference type="ARBA" id="ARBA00022723"/>
    </source>
</evidence>
<organism evidence="8">
    <name type="scientific">marine metagenome</name>
    <dbReference type="NCBI Taxonomy" id="408172"/>
    <lineage>
        <taxon>unclassified sequences</taxon>
        <taxon>metagenomes</taxon>
        <taxon>ecological metagenomes</taxon>
    </lineage>
</organism>
<evidence type="ECO:0000256" key="7">
    <source>
        <dbReference type="ARBA" id="ARBA00022833"/>
    </source>
</evidence>
<dbReference type="HAMAP" id="MF_00009">
    <property type="entry name" value="Endoribonucl_YbeY"/>
    <property type="match status" value="1"/>
</dbReference>
<dbReference type="GO" id="GO:0004222">
    <property type="term" value="F:metalloendopeptidase activity"/>
    <property type="evidence" value="ECO:0007669"/>
    <property type="project" value="InterPro"/>
</dbReference>